<dbReference type="STRING" id="1371.GCA_900166605_00281"/>
<name>A0A510Y9W7_MARHA</name>
<gene>
    <name evidence="5" type="ORF">MHA01_30700</name>
</gene>
<dbReference type="NCBIfam" id="TIGR00787">
    <property type="entry name" value="dctP"/>
    <property type="match status" value="1"/>
</dbReference>
<dbReference type="AlphaFoldDB" id="A0A510Y9W7"/>
<dbReference type="InterPro" id="IPR004682">
    <property type="entry name" value="TRAP_DctP"/>
</dbReference>
<dbReference type="InterPro" id="IPR018389">
    <property type="entry name" value="DctP_fam"/>
</dbReference>
<dbReference type="GO" id="GO:0030288">
    <property type="term" value="C:outer membrane-bounded periplasmic space"/>
    <property type="evidence" value="ECO:0007669"/>
    <property type="project" value="InterPro"/>
</dbReference>
<dbReference type="Pfam" id="PF03480">
    <property type="entry name" value="DctP"/>
    <property type="match status" value="1"/>
</dbReference>
<dbReference type="SUPFAM" id="SSF53850">
    <property type="entry name" value="Periplasmic binding protein-like II"/>
    <property type="match status" value="1"/>
</dbReference>
<evidence type="ECO:0000313" key="6">
    <source>
        <dbReference type="Proteomes" id="UP000321051"/>
    </source>
</evidence>
<keyword evidence="3 4" id="KW-0732">Signal</keyword>
<comment type="caution">
    <text evidence="5">The sequence shown here is derived from an EMBL/GenBank/DDBJ whole genome shotgun (WGS) entry which is preliminary data.</text>
</comment>
<dbReference type="PANTHER" id="PTHR33376">
    <property type="match status" value="1"/>
</dbReference>
<reference evidence="5 6" key="1">
    <citation type="submission" date="2019-07" db="EMBL/GenBank/DDBJ databases">
        <title>Whole genome shotgun sequence of Marinococcus halophilus NBRC 102359.</title>
        <authorList>
            <person name="Hosoyama A."/>
            <person name="Uohara A."/>
            <person name="Ohji S."/>
            <person name="Ichikawa N."/>
        </authorList>
    </citation>
    <scope>NUCLEOTIDE SEQUENCE [LARGE SCALE GENOMIC DNA]</scope>
    <source>
        <strain evidence="5 6">NBRC 102359</strain>
    </source>
</reference>
<keyword evidence="6" id="KW-1185">Reference proteome</keyword>
<proteinExistence type="inferred from homology"/>
<dbReference type="OrthoDB" id="9776801at2"/>
<dbReference type="RefSeq" id="WP_079474632.1">
    <property type="nucleotide sequence ID" value="NZ_BJUN01000032.1"/>
</dbReference>
<dbReference type="EMBL" id="BJUN01000032">
    <property type="protein sequence ID" value="GEK60165.1"/>
    <property type="molecule type" value="Genomic_DNA"/>
</dbReference>
<evidence type="ECO:0000256" key="1">
    <source>
        <dbReference type="ARBA" id="ARBA00009023"/>
    </source>
</evidence>
<dbReference type="PROSITE" id="PS51257">
    <property type="entry name" value="PROKAR_LIPOPROTEIN"/>
    <property type="match status" value="1"/>
</dbReference>
<comment type="similarity">
    <text evidence="1">Belongs to the bacterial solute-binding protein 7 family.</text>
</comment>
<evidence type="ECO:0000256" key="3">
    <source>
        <dbReference type="ARBA" id="ARBA00022729"/>
    </source>
</evidence>
<sequence length="336" mass="37331">MKKVSVTMMALAAGVIAGCSSDSNDNTAGAEESVHLVAATQLDNQSPYAVGLREFKEVVEEESDGSVTVEVHTNGSLGGSEAELAQSAETGSVDLVVASPGYLAQKVKEVDFFSILYLFEDREHWERVVDGEVGDEVARVTEEKSNFKVLDYWSAGTRNYYGTQPVETPEDLENKTVRTQDSPVVTNTWQALGAQPTSVAWNEMYQALQNGLTDAAENDFTNIYLASHYEVADHLSLTEHDVTTRVFFTTQDVYDGMNAEQKEAVDKAVREATETARATDQELASDYREKLQEEGMEINEVDKEAFTKQTEEVRKEAVDNLGMEEEYERVQELKDE</sequence>
<dbReference type="Proteomes" id="UP000321051">
    <property type="component" value="Unassembled WGS sequence"/>
</dbReference>
<evidence type="ECO:0008006" key="7">
    <source>
        <dbReference type="Google" id="ProtNLM"/>
    </source>
</evidence>
<dbReference type="PANTHER" id="PTHR33376:SF7">
    <property type="entry name" value="C4-DICARBOXYLATE-BINDING PROTEIN DCTB"/>
    <property type="match status" value="1"/>
</dbReference>
<dbReference type="NCBIfam" id="NF037995">
    <property type="entry name" value="TRAP_S1"/>
    <property type="match status" value="1"/>
</dbReference>
<feature type="signal peptide" evidence="4">
    <location>
        <begin position="1"/>
        <end position="17"/>
    </location>
</feature>
<dbReference type="GO" id="GO:0055085">
    <property type="term" value="P:transmembrane transport"/>
    <property type="evidence" value="ECO:0007669"/>
    <property type="project" value="InterPro"/>
</dbReference>
<evidence type="ECO:0000256" key="4">
    <source>
        <dbReference type="SAM" id="SignalP"/>
    </source>
</evidence>
<evidence type="ECO:0000313" key="5">
    <source>
        <dbReference type="EMBL" id="GEK60165.1"/>
    </source>
</evidence>
<keyword evidence="2" id="KW-0813">Transport</keyword>
<organism evidence="5 6">
    <name type="scientific">Marinococcus halophilus</name>
    <dbReference type="NCBI Taxonomy" id="1371"/>
    <lineage>
        <taxon>Bacteria</taxon>
        <taxon>Bacillati</taxon>
        <taxon>Bacillota</taxon>
        <taxon>Bacilli</taxon>
        <taxon>Bacillales</taxon>
        <taxon>Bacillaceae</taxon>
        <taxon>Marinococcus</taxon>
    </lineage>
</organism>
<dbReference type="Gene3D" id="3.40.190.170">
    <property type="entry name" value="Bacterial extracellular solute-binding protein, family 7"/>
    <property type="match status" value="1"/>
</dbReference>
<protein>
    <recommendedName>
        <fullName evidence="7">C4-dicarboxylate ABC transporter substrate-binding protein</fullName>
    </recommendedName>
</protein>
<accession>A0A510Y9W7</accession>
<dbReference type="PIRSF" id="PIRSF006470">
    <property type="entry name" value="DctB"/>
    <property type="match status" value="1"/>
</dbReference>
<dbReference type="InterPro" id="IPR038404">
    <property type="entry name" value="TRAP_DctP_sf"/>
</dbReference>
<dbReference type="CDD" id="cd13603">
    <property type="entry name" value="PBP2_TRAP_Siap_TeaA_like"/>
    <property type="match status" value="1"/>
</dbReference>
<evidence type="ECO:0000256" key="2">
    <source>
        <dbReference type="ARBA" id="ARBA00022448"/>
    </source>
</evidence>
<feature type="chain" id="PRO_5039342355" description="C4-dicarboxylate ABC transporter substrate-binding protein" evidence="4">
    <location>
        <begin position="18"/>
        <end position="336"/>
    </location>
</feature>